<dbReference type="PANTHER" id="PTHR10704">
    <property type="entry name" value="CARBOHYDRATE SULFOTRANSFERASE"/>
    <property type="match status" value="1"/>
</dbReference>
<gene>
    <name evidence="2" type="ORF">OTU49_016926</name>
</gene>
<evidence type="ECO:0000259" key="1">
    <source>
        <dbReference type="Pfam" id="PF00685"/>
    </source>
</evidence>
<evidence type="ECO:0000313" key="2">
    <source>
        <dbReference type="EMBL" id="KAK8746971.1"/>
    </source>
</evidence>
<comment type="caution">
    <text evidence="2">The sequence shown here is derived from an EMBL/GenBank/DDBJ whole genome shotgun (WGS) entry which is preliminary data.</text>
</comment>
<dbReference type="GO" id="GO:0006790">
    <property type="term" value="P:sulfur compound metabolic process"/>
    <property type="evidence" value="ECO:0007669"/>
    <property type="project" value="TreeGrafter"/>
</dbReference>
<dbReference type="InterPro" id="IPR000863">
    <property type="entry name" value="Sulfotransferase_dom"/>
</dbReference>
<name>A0AAW0Y4J0_CHEQU</name>
<accession>A0AAW0Y4J0</accession>
<evidence type="ECO:0000313" key="3">
    <source>
        <dbReference type="Proteomes" id="UP001445076"/>
    </source>
</evidence>
<feature type="domain" description="Sulfotransferase" evidence="1">
    <location>
        <begin position="30"/>
        <end position="282"/>
    </location>
</feature>
<dbReference type="EMBL" id="JARKIK010000016">
    <property type="protein sequence ID" value="KAK8746971.1"/>
    <property type="molecule type" value="Genomic_DNA"/>
</dbReference>
<dbReference type="GO" id="GO:0006044">
    <property type="term" value="P:N-acetylglucosamine metabolic process"/>
    <property type="evidence" value="ECO:0007669"/>
    <property type="project" value="TreeGrafter"/>
</dbReference>
<protein>
    <recommendedName>
        <fullName evidence="1">Sulfotransferase domain-containing protein</fullName>
    </recommendedName>
</protein>
<dbReference type="InterPro" id="IPR027417">
    <property type="entry name" value="P-loop_NTPase"/>
</dbReference>
<dbReference type="PANTHER" id="PTHR10704:SF44">
    <property type="entry name" value="LD35051P-RELATED"/>
    <property type="match status" value="1"/>
</dbReference>
<dbReference type="Proteomes" id="UP001445076">
    <property type="component" value="Unassembled WGS sequence"/>
</dbReference>
<proteinExistence type="predicted"/>
<dbReference type="InterPro" id="IPR051135">
    <property type="entry name" value="Gal/GlcNAc/GalNAc_ST"/>
</dbReference>
<dbReference type="GO" id="GO:0001517">
    <property type="term" value="F:N-acetylglucosamine 6-O-sulfotransferase activity"/>
    <property type="evidence" value="ECO:0007669"/>
    <property type="project" value="TreeGrafter"/>
</dbReference>
<organism evidence="2 3">
    <name type="scientific">Cherax quadricarinatus</name>
    <name type="common">Australian red claw crayfish</name>
    <dbReference type="NCBI Taxonomy" id="27406"/>
    <lineage>
        <taxon>Eukaryota</taxon>
        <taxon>Metazoa</taxon>
        <taxon>Ecdysozoa</taxon>
        <taxon>Arthropoda</taxon>
        <taxon>Crustacea</taxon>
        <taxon>Multicrustacea</taxon>
        <taxon>Malacostraca</taxon>
        <taxon>Eumalacostraca</taxon>
        <taxon>Eucarida</taxon>
        <taxon>Decapoda</taxon>
        <taxon>Pleocyemata</taxon>
        <taxon>Astacidea</taxon>
        <taxon>Parastacoidea</taxon>
        <taxon>Parastacidae</taxon>
        <taxon>Cherax</taxon>
    </lineage>
</organism>
<keyword evidence="3" id="KW-1185">Reference proteome</keyword>
<dbReference type="AlphaFoldDB" id="A0AAW0Y4J0"/>
<sequence>MNGQQYLKNGASGRPLMDVPSVPNILHVLLFSSLPRSGSTVVAELLATHPNSVLFFEPLSSQKKNPCARDGSCVASFLTRLFKCTFDQNFENWLKGKGLFLKYFNPTTRQCIERPWEGGSACRHKLHLNVMCKNASVRIVKVIRSRLPWLVNLLNNTSLNVKIIHLIRDPRGSLNSMQRLNWNSKPSLRCGNLEDDMREYNKLLKKYPTKVKMINLEMFSVDPYSTTSDIHKFLYGSPGLEERTLQYLKEHTRARKTLFFVDNMDTHKNSSREYQAWRWRITSQLLRETEEELACSYVINELGHAMFGSLHNARNLTLPLDKRHKQY</sequence>
<reference evidence="2 3" key="1">
    <citation type="journal article" date="2024" name="BMC Genomics">
        <title>Genome assembly of redclaw crayfish (Cherax quadricarinatus) provides insights into its immune adaptation and hypoxia tolerance.</title>
        <authorList>
            <person name="Liu Z."/>
            <person name="Zheng J."/>
            <person name="Li H."/>
            <person name="Fang K."/>
            <person name="Wang S."/>
            <person name="He J."/>
            <person name="Zhou D."/>
            <person name="Weng S."/>
            <person name="Chi M."/>
            <person name="Gu Z."/>
            <person name="He J."/>
            <person name="Li F."/>
            <person name="Wang M."/>
        </authorList>
    </citation>
    <scope>NUCLEOTIDE SEQUENCE [LARGE SCALE GENOMIC DNA]</scope>
    <source>
        <strain evidence="2">ZL_2023a</strain>
    </source>
</reference>
<dbReference type="Pfam" id="PF00685">
    <property type="entry name" value="Sulfotransfer_1"/>
    <property type="match status" value="1"/>
</dbReference>
<dbReference type="Gene3D" id="3.40.50.300">
    <property type="entry name" value="P-loop containing nucleotide triphosphate hydrolases"/>
    <property type="match status" value="1"/>
</dbReference>
<dbReference type="SUPFAM" id="SSF52540">
    <property type="entry name" value="P-loop containing nucleoside triphosphate hydrolases"/>
    <property type="match status" value="1"/>
</dbReference>